<gene>
    <name evidence="3" type="ORF">HXM71_04675</name>
</gene>
<comment type="caution">
    <text evidence="3">The sequence shown here is derived from an EMBL/GenBank/DDBJ whole genome shotgun (WGS) entry which is preliminary data.</text>
</comment>
<evidence type="ECO:0000313" key="4">
    <source>
        <dbReference type="Proteomes" id="UP000722050"/>
    </source>
</evidence>
<reference evidence="3" key="1">
    <citation type="submission" date="2020-04" db="EMBL/GenBank/DDBJ databases">
        <title>Deep metagenomics examines the oral microbiome during advanced dental caries in children, revealing novel taxa and co-occurrences with host molecules.</title>
        <authorList>
            <person name="Baker J.L."/>
            <person name="Morton J.T."/>
            <person name="Dinis M."/>
            <person name="Alvarez R."/>
            <person name="Tran N.C."/>
            <person name="Knight R."/>
            <person name="Edlund A."/>
        </authorList>
    </citation>
    <scope>NUCLEOTIDE SEQUENCE</scope>
    <source>
        <strain evidence="3">JCVI_24_bin.8</strain>
    </source>
</reference>
<dbReference type="AlphaFoldDB" id="A0A930EIT1"/>
<dbReference type="InterPro" id="IPR051910">
    <property type="entry name" value="ComF/GntX_DNA_util-trans"/>
</dbReference>
<comment type="similarity">
    <text evidence="1">Belongs to the ComF/GntX family.</text>
</comment>
<dbReference type="SUPFAM" id="SSF53271">
    <property type="entry name" value="PRTase-like"/>
    <property type="match status" value="1"/>
</dbReference>
<proteinExistence type="inferred from homology"/>
<dbReference type="Pfam" id="PF00156">
    <property type="entry name" value="Pribosyltran"/>
    <property type="match status" value="1"/>
</dbReference>
<dbReference type="PANTHER" id="PTHR47505:SF1">
    <property type="entry name" value="DNA UTILIZATION PROTEIN YHGH"/>
    <property type="match status" value="1"/>
</dbReference>
<sequence length="204" mass="23133">MRTCDKCGKLLGDHNPLSICYNCREHGHSFDRGYTCTEYGLYEKEIIFNLKYKRKTHLAPIIAEIMYDRLEAAGIEEYPDIIIPVPMYVTKERKRGFNQAALIAKELARLMGIEYRADVVMRCKSTGVMKRLSPEERLNNVRSAFEVYEGMRRKIFGKNIFIVDDIYTTGATVDSIARLLKAAGVSRADVMTFAAGADMVKAAI</sequence>
<evidence type="ECO:0000259" key="2">
    <source>
        <dbReference type="Pfam" id="PF00156"/>
    </source>
</evidence>
<dbReference type="EMBL" id="JABZQH010000149">
    <property type="protein sequence ID" value="MBF1352396.1"/>
    <property type="molecule type" value="Genomic_DNA"/>
</dbReference>
<dbReference type="PANTHER" id="PTHR47505">
    <property type="entry name" value="DNA UTILIZATION PROTEIN YHGH"/>
    <property type="match status" value="1"/>
</dbReference>
<dbReference type="Gene3D" id="3.40.50.2020">
    <property type="match status" value="1"/>
</dbReference>
<dbReference type="Proteomes" id="UP000722050">
    <property type="component" value="Unassembled WGS sequence"/>
</dbReference>
<organism evidence="3 4">
    <name type="scientific">Mogibacterium diversum</name>
    <dbReference type="NCBI Taxonomy" id="114527"/>
    <lineage>
        <taxon>Bacteria</taxon>
        <taxon>Bacillati</taxon>
        <taxon>Bacillota</taxon>
        <taxon>Clostridia</taxon>
        <taxon>Peptostreptococcales</taxon>
        <taxon>Anaerovoracaceae</taxon>
        <taxon>Mogibacterium</taxon>
    </lineage>
</organism>
<evidence type="ECO:0000313" key="3">
    <source>
        <dbReference type="EMBL" id="MBF1352396.1"/>
    </source>
</evidence>
<evidence type="ECO:0000256" key="1">
    <source>
        <dbReference type="ARBA" id="ARBA00008007"/>
    </source>
</evidence>
<dbReference type="CDD" id="cd06223">
    <property type="entry name" value="PRTases_typeI"/>
    <property type="match status" value="1"/>
</dbReference>
<dbReference type="InterPro" id="IPR029057">
    <property type="entry name" value="PRTase-like"/>
</dbReference>
<name>A0A930EIT1_9FIRM</name>
<accession>A0A930EIT1</accession>
<protein>
    <submittedName>
        <fullName evidence="3">ComF family protein</fullName>
    </submittedName>
</protein>
<feature type="domain" description="Phosphoribosyltransferase" evidence="2">
    <location>
        <begin position="61"/>
        <end position="196"/>
    </location>
</feature>
<dbReference type="InterPro" id="IPR000836">
    <property type="entry name" value="PRTase_dom"/>
</dbReference>